<evidence type="ECO:0000259" key="1">
    <source>
        <dbReference type="Pfam" id="PF07727"/>
    </source>
</evidence>
<accession>A0A5A7VD76</accession>
<comment type="caution">
    <text evidence="2">The sequence shown here is derived from an EMBL/GenBank/DDBJ whole genome shotgun (WGS) entry which is preliminary data.</text>
</comment>
<gene>
    <name evidence="3" type="ORF">E5676_scaffold790G00440</name>
    <name evidence="2" type="ORF">E6C27_scaffold21G001320</name>
</gene>
<proteinExistence type="predicted"/>
<dbReference type="EMBL" id="SSTD01008708">
    <property type="protein sequence ID" value="TYK15176.1"/>
    <property type="molecule type" value="Genomic_DNA"/>
</dbReference>
<dbReference type="Pfam" id="PF07727">
    <property type="entry name" value="RVT_2"/>
    <property type="match status" value="1"/>
</dbReference>
<sequence length="228" mass="25538">MVPTVARDMVEVVAVSQLVSPFAAANTVVNPNWYIDSGATNHVTADYSNLSNPSDYSDNNAYVEFHGCYCFIKDKATGQTPLNSILKDGQDAIATPQWKQAMDDKYNALVKAQTWSLVLPTSSQNLIGSKWVFRPKQHPDGSIHRYKARLVAKGFHQNPRVDFFETFSPIIMASTIRVILSVAISKGWSLRQLDFNNTFLNGKLDEMVFMTQPPGLFFVHFSVPRLCD</sequence>
<reference evidence="4 5" key="1">
    <citation type="submission" date="2019-08" db="EMBL/GenBank/DDBJ databases">
        <title>Draft genome sequences of two oriental melons (Cucumis melo L. var makuwa).</title>
        <authorList>
            <person name="Kwon S.-Y."/>
        </authorList>
    </citation>
    <scope>NUCLEOTIDE SEQUENCE [LARGE SCALE GENOMIC DNA]</scope>
    <source>
        <strain evidence="5">cv. Chang Bougi</strain>
        <strain evidence="4">cv. SW 3</strain>
        <tissue evidence="2">Leaf</tissue>
    </source>
</reference>
<organism evidence="2 4">
    <name type="scientific">Cucumis melo var. makuwa</name>
    <name type="common">Oriental melon</name>
    <dbReference type="NCBI Taxonomy" id="1194695"/>
    <lineage>
        <taxon>Eukaryota</taxon>
        <taxon>Viridiplantae</taxon>
        <taxon>Streptophyta</taxon>
        <taxon>Embryophyta</taxon>
        <taxon>Tracheophyta</taxon>
        <taxon>Spermatophyta</taxon>
        <taxon>Magnoliopsida</taxon>
        <taxon>eudicotyledons</taxon>
        <taxon>Gunneridae</taxon>
        <taxon>Pentapetalae</taxon>
        <taxon>rosids</taxon>
        <taxon>fabids</taxon>
        <taxon>Cucurbitales</taxon>
        <taxon>Cucurbitaceae</taxon>
        <taxon>Benincaseae</taxon>
        <taxon>Cucumis</taxon>
    </lineage>
</organism>
<name>A0A5A7VD76_CUCMM</name>
<dbReference type="InterPro" id="IPR013103">
    <property type="entry name" value="RVT_2"/>
</dbReference>
<feature type="domain" description="Reverse transcriptase Ty1/copia-type" evidence="1">
    <location>
        <begin position="113"/>
        <end position="216"/>
    </location>
</feature>
<dbReference type="STRING" id="1194695.A0A5A7VD76"/>
<evidence type="ECO:0000313" key="4">
    <source>
        <dbReference type="Proteomes" id="UP000321393"/>
    </source>
</evidence>
<dbReference type="AlphaFoldDB" id="A0A5A7VD76"/>
<evidence type="ECO:0000313" key="5">
    <source>
        <dbReference type="Proteomes" id="UP000321947"/>
    </source>
</evidence>
<dbReference type="Proteomes" id="UP000321947">
    <property type="component" value="Unassembled WGS sequence"/>
</dbReference>
<evidence type="ECO:0000313" key="3">
    <source>
        <dbReference type="EMBL" id="TYK15176.1"/>
    </source>
</evidence>
<protein>
    <submittedName>
        <fullName evidence="2 3">Mitochondrial protein</fullName>
    </submittedName>
</protein>
<dbReference type="EMBL" id="SSTE01000903">
    <property type="protein sequence ID" value="KAA0066133.1"/>
    <property type="molecule type" value="Genomic_DNA"/>
</dbReference>
<dbReference type="OrthoDB" id="411615at2759"/>
<dbReference type="Proteomes" id="UP000321393">
    <property type="component" value="Unassembled WGS sequence"/>
</dbReference>
<evidence type="ECO:0000313" key="2">
    <source>
        <dbReference type="EMBL" id="KAA0066133.1"/>
    </source>
</evidence>